<accession>A0A9X6NSG1</accession>
<organism evidence="2 3">
    <name type="scientific">Hypsibius exemplaris</name>
    <name type="common">Freshwater tardigrade</name>
    <dbReference type="NCBI Taxonomy" id="2072580"/>
    <lineage>
        <taxon>Eukaryota</taxon>
        <taxon>Metazoa</taxon>
        <taxon>Ecdysozoa</taxon>
        <taxon>Tardigrada</taxon>
        <taxon>Eutardigrada</taxon>
        <taxon>Parachela</taxon>
        <taxon>Hypsibioidea</taxon>
        <taxon>Hypsibiidae</taxon>
        <taxon>Hypsibius</taxon>
    </lineage>
</organism>
<proteinExistence type="predicted"/>
<feature type="non-terminal residue" evidence="2">
    <location>
        <position position="61"/>
    </location>
</feature>
<evidence type="ECO:0000256" key="1">
    <source>
        <dbReference type="SAM" id="MobiDB-lite"/>
    </source>
</evidence>
<evidence type="ECO:0000313" key="3">
    <source>
        <dbReference type="Proteomes" id="UP000192578"/>
    </source>
</evidence>
<name>A0A9X6NSG1_HYPEX</name>
<dbReference type="EMBL" id="MTYJ01000590">
    <property type="protein sequence ID" value="OWA55224.1"/>
    <property type="molecule type" value="Genomic_DNA"/>
</dbReference>
<feature type="region of interest" description="Disordered" evidence="1">
    <location>
        <begin position="1"/>
        <end position="61"/>
    </location>
</feature>
<feature type="compositionally biased region" description="Low complexity" evidence="1">
    <location>
        <begin position="17"/>
        <end position="30"/>
    </location>
</feature>
<dbReference type="Proteomes" id="UP000192578">
    <property type="component" value="Unassembled WGS sequence"/>
</dbReference>
<comment type="caution">
    <text evidence="2">The sequence shown here is derived from an EMBL/GenBank/DDBJ whole genome shotgun (WGS) entry which is preliminary data.</text>
</comment>
<reference evidence="3" key="1">
    <citation type="submission" date="2017-01" db="EMBL/GenBank/DDBJ databases">
        <title>Comparative genomics of anhydrobiosis in the tardigrade Hypsibius dujardini.</title>
        <authorList>
            <person name="Yoshida Y."/>
            <person name="Koutsovoulos G."/>
            <person name="Laetsch D."/>
            <person name="Stevens L."/>
            <person name="Kumar S."/>
            <person name="Horikawa D."/>
            <person name="Ishino K."/>
            <person name="Komine S."/>
            <person name="Tomita M."/>
            <person name="Blaxter M."/>
            <person name="Arakawa K."/>
        </authorList>
    </citation>
    <scope>NUCLEOTIDE SEQUENCE [LARGE SCALE GENOMIC DNA]</scope>
    <source>
        <strain evidence="3">Z151</strain>
    </source>
</reference>
<keyword evidence="3" id="KW-1185">Reference proteome</keyword>
<protein>
    <submittedName>
        <fullName evidence="2">Uncharacterized protein</fullName>
    </submittedName>
</protein>
<sequence length="61" mass="6341">MPSDNETGSGSSGNGGPRSSSKSSVRHVSGTNLVGRHNTRGSHGQNNRGRGGYQQINLLSF</sequence>
<gene>
    <name evidence="2" type="ORF">BV898_19612</name>
</gene>
<dbReference type="AlphaFoldDB" id="A0A9X6NSG1"/>
<evidence type="ECO:0000313" key="2">
    <source>
        <dbReference type="EMBL" id="OWA55224.1"/>
    </source>
</evidence>